<dbReference type="Proteomes" id="UP000824249">
    <property type="component" value="Unassembled WGS sequence"/>
</dbReference>
<dbReference type="Pfam" id="PF11823">
    <property type="entry name" value="Se_S_carrier"/>
    <property type="match status" value="1"/>
</dbReference>
<evidence type="ECO:0000313" key="2">
    <source>
        <dbReference type="EMBL" id="HIX46254.1"/>
    </source>
</evidence>
<accession>A0A9D2ARA5</accession>
<gene>
    <name evidence="2" type="ORF">H9737_01010</name>
</gene>
<evidence type="ECO:0000259" key="1">
    <source>
        <dbReference type="Pfam" id="PF11823"/>
    </source>
</evidence>
<proteinExistence type="predicted"/>
<organism evidence="2 3">
    <name type="scientific">Candidatus Borkfalkia faecigallinarum</name>
    <dbReference type="NCBI Taxonomy" id="2838509"/>
    <lineage>
        <taxon>Bacteria</taxon>
        <taxon>Bacillati</taxon>
        <taxon>Bacillota</taxon>
        <taxon>Clostridia</taxon>
        <taxon>Christensenellales</taxon>
        <taxon>Christensenellaceae</taxon>
        <taxon>Candidatus Borkfalkia</taxon>
    </lineage>
</organism>
<dbReference type="AlphaFoldDB" id="A0A9D2ARA5"/>
<sequence>MCDFLAVFRSRAQALDCAARLRQGGIRAAAVSTPQETGAGCGLSVRIGAYDFAQARRVISCCGYGALFGYFRVERQCGRTFLTRVG</sequence>
<reference evidence="2" key="2">
    <citation type="submission" date="2021-04" db="EMBL/GenBank/DDBJ databases">
        <authorList>
            <person name="Gilroy R."/>
        </authorList>
    </citation>
    <scope>NUCLEOTIDE SEQUENCE</scope>
    <source>
        <strain evidence="2">26628</strain>
    </source>
</reference>
<name>A0A9D2ARA5_9FIRM</name>
<protein>
    <submittedName>
        <fullName evidence="2">DUF3343 domain-containing protein</fullName>
    </submittedName>
</protein>
<dbReference type="EMBL" id="DXFD01000014">
    <property type="protein sequence ID" value="HIX46254.1"/>
    <property type="molecule type" value="Genomic_DNA"/>
</dbReference>
<evidence type="ECO:0000313" key="3">
    <source>
        <dbReference type="Proteomes" id="UP000824249"/>
    </source>
</evidence>
<comment type="caution">
    <text evidence="2">The sequence shown here is derived from an EMBL/GenBank/DDBJ whole genome shotgun (WGS) entry which is preliminary data.</text>
</comment>
<reference evidence="2" key="1">
    <citation type="journal article" date="2021" name="PeerJ">
        <title>Extensive microbial diversity within the chicken gut microbiome revealed by metagenomics and culture.</title>
        <authorList>
            <person name="Gilroy R."/>
            <person name="Ravi A."/>
            <person name="Getino M."/>
            <person name="Pursley I."/>
            <person name="Horton D.L."/>
            <person name="Alikhan N.F."/>
            <person name="Baker D."/>
            <person name="Gharbi K."/>
            <person name="Hall N."/>
            <person name="Watson M."/>
            <person name="Adriaenssens E.M."/>
            <person name="Foster-Nyarko E."/>
            <person name="Jarju S."/>
            <person name="Secka A."/>
            <person name="Antonio M."/>
            <person name="Oren A."/>
            <person name="Chaudhuri R.R."/>
            <person name="La Ragione R."/>
            <person name="Hildebrand F."/>
            <person name="Pallen M.J."/>
        </authorList>
    </citation>
    <scope>NUCLEOTIDE SEQUENCE</scope>
    <source>
        <strain evidence="2">26628</strain>
    </source>
</reference>
<feature type="domain" description="Putative Se/S carrier protein-like" evidence="1">
    <location>
        <begin position="4"/>
        <end position="59"/>
    </location>
</feature>
<dbReference type="InterPro" id="IPR021778">
    <property type="entry name" value="Se/S_carrier-like"/>
</dbReference>